<proteinExistence type="predicted"/>
<dbReference type="Proteomes" id="UP001165269">
    <property type="component" value="Unassembled WGS sequence"/>
</dbReference>
<reference evidence="1" key="1">
    <citation type="submission" date="2022-03" db="EMBL/GenBank/DDBJ databases">
        <title>Streptomyces 7R015 and 7R016 isolated from Barleria lupulina in Thailand.</title>
        <authorList>
            <person name="Kanchanasin P."/>
            <person name="Phongsopitanun W."/>
            <person name="Tanasupawat S."/>
        </authorList>
    </citation>
    <scope>NUCLEOTIDE SEQUENCE</scope>
    <source>
        <strain evidence="1">7R015</strain>
    </source>
</reference>
<comment type="caution">
    <text evidence="1">The sequence shown here is derived from an EMBL/GenBank/DDBJ whole genome shotgun (WGS) entry which is preliminary data.</text>
</comment>
<name>A0ABS9Y0B8_9ACTN</name>
<protein>
    <recommendedName>
        <fullName evidence="3">Transposase</fullName>
    </recommendedName>
</protein>
<dbReference type="EMBL" id="JALDAY010000002">
    <property type="protein sequence ID" value="MCI3270624.1"/>
    <property type="molecule type" value="Genomic_DNA"/>
</dbReference>
<gene>
    <name evidence="1" type="ORF">MQP27_05790</name>
</gene>
<keyword evidence="2" id="KW-1185">Reference proteome</keyword>
<accession>A0ABS9Y0B8</accession>
<evidence type="ECO:0000313" key="1">
    <source>
        <dbReference type="EMBL" id="MCI3270624.1"/>
    </source>
</evidence>
<organism evidence="1 2">
    <name type="scientific">Streptomyces cylindrosporus</name>
    <dbReference type="NCBI Taxonomy" id="2927583"/>
    <lineage>
        <taxon>Bacteria</taxon>
        <taxon>Bacillati</taxon>
        <taxon>Actinomycetota</taxon>
        <taxon>Actinomycetes</taxon>
        <taxon>Kitasatosporales</taxon>
        <taxon>Streptomycetaceae</taxon>
        <taxon>Streptomyces</taxon>
    </lineage>
</organism>
<evidence type="ECO:0008006" key="3">
    <source>
        <dbReference type="Google" id="ProtNLM"/>
    </source>
</evidence>
<evidence type="ECO:0000313" key="2">
    <source>
        <dbReference type="Proteomes" id="UP001165269"/>
    </source>
</evidence>
<sequence>MRSSGPGARTSARSERSVGLGVHQPYQFLDAQLDPPPISQPGPAQRRRLDVVDSLVVLANLVGVGRTLTL</sequence>
<dbReference type="RefSeq" id="WP_242761885.1">
    <property type="nucleotide sequence ID" value="NZ_JALDAY010000002.1"/>
</dbReference>